<dbReference type="SUPFAM" id="SSF57667">
    <property type="entry name" value="beta-beta-alpha zinc fingers"/>
    <property type="match status" value="3"/>
</dbReference>
<keyword evidence="10" id="KW-0539">Nucleus</keyword>
<dbReference type="InterPro" id="IPR050331">
    <property type="entry name" value="Zinc_finger"/>
</dbReference>
<organism evidence="14 15">
    <name type="scientific">Varroa destructor</name>
    <name type="common">Honeybee mite</name>
    <dbReference type="NCBI Taxonomy" id="109461"/>
    <lineage>
        <taxon>Eukaryota</taxon>
        <taxon>Metazoa</taxon>
        <taxon>Ecdysozoa</taxon>
        <taxon>Arthropoda</taxon>
        <taxon>Chelicerata</taxon>
        <taxon>Arachnida</taxon>
        <taxon>Acari</taxon>
        <taxon>Parasitiformes</taxon>
        <taxon>Mesostigmata</taxon>
        <taxon>Gamasina</taxon>
        <taxon>Dermanyssoidea</taxon>
        <taxon>Varroidae</taxon>
        <taxon>Varroa</taxon>
    </lineage>
</organism>
<feature type="region of interest" description="Disordered" evidence="12">
    <location>
        <begin position="74"/>
        <end position="119"/>
    </location>
</feature>
<dbReference type="GO" id="GO:0005737">
    <property type="term" value="C:cytoplasm"/>
    <property type="evidence" value="ECO:0007669"/>
    <property type="project" value="TreeGrafter"/>
</dbReference>
<evidence type="ECO:0000256" key="8">
    <source>
        <dbReference type="ARBA" id="ARBA00023125"/>
    </source>
</evidence>
<dbReference type="GO" id="GO:0003700">
    <property type="term" value="F:DNA-binding transcription factor activity"/>
    <property type="evidence" value="ECO:0007669"/>
    <property type="project" value="TreeGrafter"/>
</dbReference>
<keyword evidence="3" id="KW-0479">Metal-binding</keyword>
<dbReference type="GO" id="GO:0045165">
    <property type="term" value="P:cell fate commitment"/>
    <property type="evidence" value="ECO:0007669"/>
    <property type="project" value="TreeGrafter"/>
</dbReference>
<dbReference type="PROSITE" id="PS00028">
    <property type="entry name" value="ZINC_FINGER_C2H2_1"/>
    <property type="match status" value="4"/>
</dbReference>
<keyword evidence="7" id="KW-0805">Transcription regulation</keyword>
<evidence type="ECO:0000256" key="2">
    <source>
        <dbReference type="ARBA" id="ARBA00004123"/>
    </source>
</evidence>
<evidence type="ECO:0000313" key="14">
    <source>
        <dbReference type="EnsemblMetazoa" id="XP_022660741"/>
    </source>
</evidence>
<evidence type="ECO:0000256" key="5">
    <source>
        <dbReference type="ARBA" id="ARBA00022771"/>
    </source>
</evidence>
<dbReference type="PANTHER" id="PTHR16515">
    <property type="entry name" value="PR DOMAIN ZINC FINGER PROTEIN"/>
    <property type="match status" value="1"/>
</dbReference>
<keyword evidence="8" id="KW-0238">DNA-binding</keyword>
<dbReference type="OMA" id="NRAGPEC"/>
<accession>A0A7M7MGQ8</accession>
<evidence type="ECO:0000256" key="3">
    <source>
        <dbReference type="ARBA" id="ARBA00022723"/>
    </source>
</evidence>
<keyword evidence="5 11" id="KW-0863">Zinc-finger</keyword>
<evidence type="ECO:0000256" key="10">
    <source>
        <dbReference type="ARBA" id="ARBA00023242"/>
    </source>
</evidence>
<dbReference type="OrthoDB" id="6077919at2759"/>
<sequence length="329" mass="37584">MFIQNSLNNLYNLDVRDAATEPPGQKPLRKNSVQQILTERTQLYFQRSPRRRHVVVFQSSPGPSFGRHLTEVISESEDTDADSSISSNQNDGCGSEYYVSSASSQEEDGNNSEASSDSLVSWVDRRRTKFSQTKSATNVEPFSDADKSQKCEKSLAQEAQEVGLKRPTQSSASDGLDDKSCPNLKRHDCPDCGRKFRYPVHVARHQRTVHAGERPYACPLCSKAFTRKEHVERHLLHHSGQRPHQCKQCSMRFSSKSNLNTHMRLHDTAKRALFECSFCKRRFSSKYNRDDHQRIHTGERPFSCQYCGKRYASKSSLNSHWKRGCSEED</sequence>
<evidence type="ECO:0000259" key="13">
    <source>
        <dbReference type="PROSITE" id="PS50157"/>
    </source>
</evidence>
<evidence type="ECO:0000256" key="4">
    <source>
        <dbReference type="ARBA" id="ARBA00022737"/>
    </source>
</evidence>
<dbReference type="FunFam" id="3.30.160.60:FF:000110">
    <property type="entry name" value="Zinc finger protein-like"/>
    <property type="match status" value="1"/>
</dbReference>
<protein>
    <recommendedName>
        <fullName evidence="13">C2H2-type domain-containing protein</fullName>
    </recommendedName>
</protein>
<evidence type="ECO:0000256" key="9">
    <source>
        <dbReference type="ARBA" id="ARBA00023163"/>
    </source>
</evidence>
<reference evidence="14" key="1">
    <citation type="submission" date="2021-01" db="UniProtKB">
        <authorList>
            <consortium name="EnsemblMetazoa"/>
        </authorList>
    </citation>
    <scope>IDENTIFICATION</scope>
</reference>
<feature type="compositionally biased region" description="Basic and acidic residues" evidence="12">
    <location>
        <begin position="144"/>
        <end position="155"/>
    </location>
</feature>
<evidence type="ECO:0000256" key="1">
    <source>
        <dbReference type="ARBA" id="ARBA00003767"/>
    </source>
</evidence>
<dbReference type="Gene3D" id="3.30.160.60">
    <property type="entry name" value="Classic Zinc Finger"/>
    <property type="match status" value="5"/>
</dbReference>
<dbReference type="FunFam" id="3.30.160.60:FF:002343">
    <property type="entry name" value="Zinc finger protein 33A"/>
    <property type="match status" value="1"/>
</dbReference>
<dbReference type="GO" id="GO:0006357">
    <property type="term" value="P:regulation of transcription by RNA polymerase II"/>
    <property type="evidence" value="ECO:0007669"/>
    <property type="project" value="TreeGrafter"/>
</dbReference>
<dbReference type="PROSITE" id="PS50157">
    <property type="entry name" value="ZINC_FINGER_C2H2_2"/>
    <property type="match status" value="5"/>
</dbReference>
<dbReference type="Pfam" id="PF00096">
    <property type="entry name" value="zf-C2H2"/>
    <property type="match status" value="5"/>
</dbReference>
<dbReference type="InParanoid" id="A0A7M7MGQ8"/>
<dbReference type="InterPro" id="IPR036236">
    <property type="entry name" value="Znf_C2H2_sf"/>
</dbReference>
<keyword evidence="15" id="KW-1185">Reference proteome</keyword>
<keyword evidence="6" id="KW-0862">Zinc</keyword>
<feature type="domain" description="C2H2-type" evidence="13">
    <location>
        <begin position="187"/>
        <end position="215"/>
    </location>
</feature>
<dbReference type="FunFam" id="3.30.160.60:FF:000097">
    <property type="entry name" value="Zinc finger protein"/>
    <property type="match status" value="1"/>
</dbReference>
<evidence type="ECO:0000256" key="11">
    <source>
        <dbReference type="PROSITE-ProRule" id="PRU00042"/>
    </source>
</evidence>
<dbReference type="PANTHER" id="PTHR16515:SF59">
    <property type="entry name" value="PR DOMAIN ZINC FINGER PROTEIN 1"/>
    <property type="match status" value="1"/>
</dbReference>
<feature type="compositionally biased region" description="Polar residues" evidence="12">
    <location>
        <begin position="82"/>
        <end position="104"/>
    </location>
</feature>
<evidence type="ECO:0000256" key="6">
    <source>
        <dbReference type="ARBA" id="ARBA00022833"/>
    </source>
</evidence>
<evidence type="ECO:0000256" key="7">
    <source>
        <dbReference type="ARBA" id="ARBA00023015"/>
    </source>
</evidence>
<dbReference type="EnsemblMetazoa" id="XM_022805006">
    <property type="protein sequence ID" value="XP_022660741"/>
    <property type="gene ID" value="LOC111250176"/>
</dbReference>
<comment type="subcellular location">
    <subcellularLocation>
        <location evidence="2">Nucleus</location>
    </subcellularLocation>
</comment>
<name>A0A7M7MGQ8_VARDE</name>
<dbReference type="InterPro" id="IPR013087">
    <property type="entry name" value="Znf_C2H2_type"/>
</dbReference>
<keyword evidence="4" id="KW-0677">Repeat</keyword>
<dbReference type="KEGG" id="vde:111250176"/>
<dbReference type="GO" id="GO:0008270">
    <property type="term" value="F:zinc ion binding"/>
    <property type="evidence" value="ECO:0007669"/>
    <property type="project" value="UniProtKB-KW"/>
</dbReference>
<dbReference type="GeneID" id="111250176"/>
<dbReference type="RefSeq" id="XP_022660741.1">
    <property type="nucleotide sequence ID" value="XM_022805006.1"/>
</dbReference>
<dbReference type="Proteomes" id="UP000594260">
    <property type="component" value="Unplaced"/>
</dbReference>
<comment type="function">
    <text evidence="1">May be involved in transcriptional regulation.</text>
</comment>
<dbReference type="SMART" id="SM00355">
    <property type="entry name" value="ZnF_C2H2"/>
    <property type="match status" value="5"/>
</dbReference>
<feature type="domain" description="C2H2-type" evidence="13">
    <location>
        <begin position="216"/>
        <end position="243"/>
    </location>
</feature>
<feature type="region of interest" description="Disordered" evidence="12">
    <location>
        <begin position="133"/>
        <end position="179"/>
    </location>
</feature>
<feature type="domain" description="C2H2-type" evidence="13">
    <location>
        <begin position="274"/>
        <end position="301"/>
    </location>
</feature>
<evidence type="ECO:0000256" key="12">
    <source>
        <dbReference type="SAM" id="MobiDB-lite"/>
    </source>
</evidence>
<feature type="domain" description="C2H2-type" evidence="13">
    <location>
        <begin position="244"/>
        <end position="271"/>
    </location>
</feature>
<evidence type="ECO:0000313" key="15">
    <source>
        <dbReference type="Proteomes" id="UP000594260"/>
    </source>
</evidence>
<dbReference type="GO" id="GO:0005634">
    <property type="term" value="C:nucleus"/>
    <property type="evidence" value="ECO:0007669"/>
    <property type="project" value="UniProtKB-SubCell"/>
</dbReference>
<dbReference type="GO" id="GO:0000978">
    <property type="term" value="F:RNA polymerase II cis-regulatory region sequence-specific DNA binding"/>
    <property type="evidence" value="ECO:0007669"/>
    <property type="project" value="TreeGrafter"/>
</dbReference>
<keyword evidence="9" id="KW-0804">Transcription</keyword>
<feature type="domain" description="C2H2-type" evidence="13">
    <location>
        <begin position="302"/>
        <end position="329"/>
    </location>
</feature>
<proteinExistence type="predicted"/>
<dbReference type="AlphaFoldDB" id="A0A7M7MGQ8"/>